<evidence type="ECO:0000313" key="2">
    <source>
        <dbReference type="EMBL" id="NZA26818.1"/>
    </source>
</evidence>
<feature type="signal peptide" evidence="1">
    <location>
        <begin position="1"/>
        <end position="18"/>
    </location>
</feature>
<proteinExistence type="predicted"/>
<organism evidence="2 3">
    <name type="scientific">Luteimonas salinisoli</name>
    <dbReference type="NCBI Taxonomy" id="2752307"/>
    <lineage>
        <taxon>Bacteria</taxon>
        <taxon>Pseudomonadati</taxon>
        <taxon>Pseudomonadota</taxon>
        <taxon>Gammaproteobacteria</taxon>
        <taxon>Lysobacterales</taxon>
        <taxon>Lysobacteraceae</taxon>
        <taxon>Luteimonas</taxon>
    </lineage>
</organism>
<feature type="chain" id="PRO_5033023653" evidence="1">
    <location>
        <begin position="19"/>
        <end position="141"/>
    </location>
</feature>
<dbReference type="RefSeq" id="WP_180678603.1">
    <property type="nucleotide sequence ID" value="NZ_JACCKA010000062.1"/>
</dbReference>
<gene>
    <name evidence="2" type="ORF">H0E84_10520</name>
</gene>
<evidence type="ECO:0000313" key="3">
    <source>
        <dbReference type="Proteomes" id="UP000578091"/>
    </source>
</evidence>
<name>A0A853JE83_9GAMM</name>
<reference evidence="2 3" key="1">
    <citation type="submission" date="2020-07" db="EMBL/GenBank/DDBJ databases">
        <title>Luteimonas sp. SJ-92.</title>
        <authorList>
            <person name="Huang X.-X."/>
            <person name="Xu L."/>
            <person name="Sun J.-Q."/>
        </authorList>
    </citation>
    <scope>NUCLEOTIDE SEQUENCE [LARGE SCALE GENOMIC DNA]</scope>
    <source>
        <strain evidence="2 3">SJ-92</strain>
    </source>
</reference>
<keyword evidence="1" id="KW-0732">Signal</keyword>
<dbReference type="EMBL" id="JACCKA010000062">
    <property type="protein sequence ID" value="NZA26818.1"/>
    <property type="molecule type" value="Genomic_DNA"/>
</dbReference>
<keyword evidence="3" id="KW-1185">Reference proteome</keyword>
<accession>A0A853JE83</accession>
<protein>
    <submittedName>
        <fullName evidence="2">Uncharacterized protein</fullName>
    </submittedName>
</protein>
<evidence type="ECO:0000256" key="1">
    <source>
        <dbReference type="SAM" id="SignalP"/>
    </source>
</evidence>
<sequence length="141" mass="14852">MKSQHALAVFFLSASLSAGNSTHAVPEQFLGEWGTSLTDCGTEADDTALHIGERHISYHESSGPLHAVVVRGAKEVALVAELASEGETWLDASTFLLSPDGNQLTQNSGANGEPFVRVRCSSILGTRPSSSSEPMQLRGTA</sequence>
<dbReference type="AlphaFoldDB" id="A0A853JE83"/>
<dbReference type="Proteomes" id="UP000578091">
    <property type="component" value="Unassembled WGS sequence"/>
</dbReference>
<comment type="caution">
    <text evidence="2">The sequence shown here is derived from an EMBL/GenBank/DDBJ whole genome shotgun (WGS) entry which is preliminary data.</text>
</comment>